<protein>
    <recommendedName>
        <fullName evidence="3">HMG box domain-containing protein</fullName>
    </recommendedName>
</protein>
<dbReference type="Pfam" id="PF00505">
    <property type="entry name" value="HMG_box"/>
    <property type="match status" value="1"/>
</dbReference>
<dbReference type="InterPro" id="IPR009071">
    <property type="entry name" value="HMG_box_dom"/>
</dbReference>
<dbReference type="AlphaFoldDB" id="A0AAV1ZTF8"/>
<feature type="DNA-binding region" description="HMG box" evidence="1">
    <location>
        <begin position="1"/>
        <end position="36"/>
    </location>
</feature>
<evidence type="ECO:0000313" key="4">
    <source>
        <dbReference type="EMBL" id="CAL1275121.1"/>
    </source>
</evidence>
<sequence>MREKIKKDNPGISITEITKKAGEMWKEVSDRTVRNFLIYIYIYIYIVHSISKS</sequence>
<dbReference type="Proteomes" id="UP001497382">
    <property type="component" value="Unassembled WGS sequence"/>
</dbReference>
<dbReference type="PRINTS" id="PR00886">
    <property type="entry name" value="HIGHMOBLTY12"/>
</dbReference>
<dbReference type="GO" id="GO:0003677">
    <property type="term" value="F:DNA binding"/>
    <property type="evidence" value="ECO:0007669"/>
    <property type="project" value="UniProtKB-UniRule"/>
</dbReference>
<dbReference type="SUPFAM" id="SSF47095">
    <property type="entry name" value="HMG-box"/>
    <property type="match status" value="1"/>
</dbReference>
<evidence type="ECO:0000313" key="5">
    <source>
        <dbReference type="Proteomes" id="UP001497382"/>
    </source>
</evidence>
<dbReference type="InterPro" id="IPR036910">
    <property type="entry name" value="HMG_box_dom_sf"/>
</dbReference>
<keyword evidence="5" id="KW-1185">Reference proteome</keyword>
<evidence type="ECO:0000256" key="1">
    <source>
        <dbReference type="PROSITE-ProRule" id="PRU00267"/>
    </source>
</evidence>
<dbReference type="Gene3D" id="1.10.30.10">
    <property type="entry name" value="High mobility group box domain"/>
    <property type="match status" value="1"/>
</dbReference>
<feature type="domain" description="HMG box" evidence="3">
    <location>
        <begin position="1"/>
        <end position="36"/>
    </location>
</feature>
<evidence type="ECO:0000256" key="2">
    <source>
        <dbReference type="SAM" id="Phobius"/>
    </source>
</evidence>
<keyword evidence="1" id="KW-0539">Nucleus</keyword>
<name>A0AAV1ZTF8_9ARAC</name>
<reference evidence="4 5" key="1">
    <citation type="submission" date="2024-04" db="EMBL/GenBank/DDBJ databases">
        <authorList>
            <person name="Rising A."/>
            <person name="Reimegard J."/>
            <person name="Sonavane S."/>
            <person name="Akerstrom W."/>
            <person name="Nylinder S."/>
            <person name="Hedman E."/>
            <person name="Kallberg Y."/>
        </authorList>
    </citation>
    <scope>NUCLEOTIDE SEQUENCE [LARGE SCALE GENOMIC DNA]</scope>
</reference>
<accession>A0AAV1ZTF8</accession>
<keyword evidence="2" id="KW-0812">Transmembrane</keyword>
<organism evidence="4 5">
    <name type="scientific">Larinioides sclopetarius</name>
    <dbReference type="NCBI Taxonomy" id="280406"/>
    <lineage>
        <taxon>Eukaryota</taxon>
        <taxon>Metazoa</taxon>
        <taxon>Ecdysozoa</taxon>
        <taxon>Arthropoda</taxon>
        <taxon>Chelicerata</taxon>
        <taxon>Arachnida</taxon>
        <taxon>Araneae</taxon>
        <taxon>Araneomorphae</taxon>
        <taxon>Entelegynae</taxon>
        <taxon>Araneoidea</taxon>
        <taxon>Araneidae</taxon>
        <taxon>Larinioides</taxon>
    </lineage>
</organism>
<feature type="transmembrane region" description="Helical" evidence="2">
    <location>
        <begin position="33"/>
        <end position="51"/>
    </location>
</feature>
<dbReference type="EMBL" id="CAXIEN010000083">
    <property type="protein sequence ID" value="CAL1275121.1"/>
    <property type="molecule type" value="Genomic_DNA"/>
</dbReference>
<dbReference type="GO" id="GO:0005634">
    <property type="term" value="C:nucleus"/>
    <property type="evidence" value="ECO:0007669"/>
    <property type="project" value="UniProtKB-UniRule"/>
</dbReference>
<proteinExistence type="predicted"/>
<keyword evidence="2" id="KW-0472">Membrane</keyword>
<gene>
    <name evidence="4" type="ORF">LARSCL_LOCUS7893</name>
</gene>
<keyword evidence="1" id="KW-0238">DNA-binding</keyword>
<evidence type="ECO:0000259" key="3">
    <source>
        <dbReference type="PROSITE" id="PS50118"/>
    </source>
</evidence>
<dbReference type="PROSITE" id="PS50118">
    <property type="entry name" value="HMG_BOX_2"/>
    <property type="match status" value="1"/>
</dbReference>
<comment type="caution">
    <text evidence="4">The sequence shown here is derived from an EMBL/GenBank/DDBJ whole genome shotgun (WGS) entry which is preliminary data.</text>
</comment>
<keyword evidence="2" id="KW-1133">Transmembrane helix</keyword>